<reference evidence="2" key="1">
    <citation type="submission" date="2016-10" db="EMBL/GenBank/DDBJ databases">
        <authorList>
            <person name="Varghese N."/>
            <person name="Submissions S."/>
        </authorList>
    </citation>
    <scope>NUCLEOTIDE SEQUENCE [LARGE SCALE GENOMIC DNA]</scope>
    <source>
        <strain evidence="2">DSM 45460</strain>
    </source>
</reference>
<protein>
    <submittedName>
        <fullName evidence="1">Immunity protein Imm1</fullName>
    </submittedName>
</protein>
<gene>
    <name evidence="1" type="ORF">SAMN04487820_102275</name>
</gene>
<dbReference type="AlphaFoldDB" id="A0A1G8WZN0"/>
<keyword evidence="2" id="KW-1185">Reference proteome</keyword>
<evidence type="ECO:0000313" key="1">
    <source>
        <dbReference type="EMBL" id="SDJ82980.1"/>
    </source>
</evidence>
<dbReference type="InterPro" id="IPR025680">
    <property type="entry name" value="DddI"/>
</dbReference>
<dbReference type="Pfam" id="PF14430">
    <property type="entry name" value="Imm1"/>
    <property type="match status" value="1"/>
</dbReference>
<dbReference type="OrthoDB" id="5195149at2"/>
<organism evidence="1 2">
    <name type="scientific">Actinopolyspora mzabensis</name>
    <dbReference type="NCBI Taxonomy" id="995066"/>
    <lineage>
        <taxon>Bacteria</taxon>
        <taxon>Bacillati</taxon>
        <taxon>Actinomycetota</taxon>
        <taxon>Actinomycetes</taxon>
        <taxon>Actinopolysporales</taxon>
        <taxon>Actinopolysporaceae</taxon>
        <taxon>Actinopolyspora</taxon>
    </lineage>
</organism>
<evidence type="ECO:0000313" key="2">
    <source>
        <dbReference type="Proteomes" id="UP000199213"/>
    </source>
</evidence>
<dbReference type="RefSeq" id="WP_092626508.1">
    <property type="nucleotide sequence ID" value="NZ_FNFM01000002.1"/>
</dbReference>
<accession>A0A1G8WZN0</accession>
<dbReference type="Proteomes" id="UP000199213">
    <property type="component" value="Unassembled WGS sequence"/>
</dbReference>
<name>A0A1G8WZN0_ACTMZ</name>
<sequence length="166" mass="18614">MLHEISAQQREISDTATVLTVMFDQYRRSHHACTAEEIATLLDHVVTESTEGNRTTLVTAWTRPAHSHHDDGQPEYPPAYLRVAVDPDTGWGAMTWIELTAGEVLDTFDPAELEDRPALVFAADEPSYLPNSASPPLERIRHALCEYAETGTRPTTVRWQQGYLVL</sequence>
<dbReference type="EMBL" id="FNFM01000002">
    <property type="protein sequence ID" value="SDJ82980.1"/>
    <property type="molecule type" value="Genomic_DNA"/>
</dbReference>
<proteinExistence type="predicted"/>